<protein>
    <submittedName>
        <fullName evidence="1">Uncharacterized protein</fullName>
    </submittedName>
</protein>
<proteinExistence type="predicted"/>
<name>A0ABM8SYL7_9BURK</name>
<comment type="caution">
    <text evidence="1">The sequence shown here is derived from an EMBL/GenBank/DDBJ whole genome shotgun (WGS) entry which is preliminary data.</text>
</comment>
<dbReference type="RefSeq" id="WP_128576744.1">
    <property type="nucleotide sequence ID" value="NZ_CAJNBH010000030.1"/>
</dbReference>
<reference evidence="1 2" key="1">
    <citation type="submission" date="2021-02" db="EMBL/GenBank/DDBJ databases">
        <authorList>
            <person name="Vanwijnsberghe S."/>
        </authorList>
    </citation>
    <scope>NUCLEOTIDE SEQUENCE [LARGE SCALE GENOMIC DNA]</scope>
    <source>
        <strain evidence="1 2">R-69776</strain>
    </source>
</reference>
<organism evidence="1 2">
    <name type="scientific">Paraburkholderia nemoris</name>
    <dbReference type="NCBI Taxonomy" id="2793076"/>
    <lineage>
        <taxon>Bacteria</taxon>
        <taxon>Pseudomonadati</taxon>
        <taxon>Pseudomonadota</taxon>
        <taxon>Betaproteobacteria</taxon>
        <taxon>Burkholderiales</taxon>
        <taxon>Burkholderiaceae</taxon>
        <taxon>Paraburkholderia</taxon>
    </lineage>
</organism>
<evidence type="ECO:0000313" key="2">
    <source>
        <dbReference type="Proteomes" id="UP000673821"/>
    </source>
</evidence>
<dbReference type="EMBL" id="CAJNBH010000030">
    <property type="protein sequence ID" value="CAE6842302.1"/>
    <property type="molecule type" value="Genomic_DNA"/>
</dbReference>
<accession>A0ABM8SYL7</accession>
<dbReference type="Proteomes" id="UP000673821">
    <property type="component" value="Unassembled WGS sequence"/>
</dbReference>
<sequence length="73" mass="7957">MEVADVREQRPVAAGFVYDVVERQYADDALHMSGSPFAQAAIKGWKATNTAVYSGMKGNIVGDSIEATQSRHR</sequence>
<keyword evidence="2" id="KW-1185">Reference proteome</keyword>
<gene>
    <name evidence="1" type="ORF">R69776_07106</name>
</gene>
<evidence type="ECO:0000313" key="1">
    <source>
        <dbReference type="EMBL" id="CAE6842302.1"/>
    </source>
</evidence>